<evidence type="ECO:0000256" key="4">
    <source>
        <dbReference type="PROSITE-ProRule" id="PRU00335"/>
    </source>
</evidence>
<dbReference type="SUPFAM" id="SSF48498">
    <property type="entry name" value="Tetracyclin repressor-like, C-terminal domain"/>
    <property type="match status" value="1"/>
</dbReference>
<feature type="domain" description="HTH tetR-type" evidence="5">
    <location>
        <begin position="21"/>
        <end position="80"/>
    </location>
</feature>
<reference evidence="6" key="2">
    <citation type="submission" date="2020-09" db="EMBL/GenBank/DDBJ databases">
        <authorList>
            <person name="Sun Q."/>
            <person name="Zhou Y."/>
        </authorList>
    </citation>
    <scope>NUCLEOTIDE SEQUENCE</scope>
    <source>
        <strain evidence="6">CGMCC 4.3508</strain>
    </source>
</reference>
<dbReference type="PROSITE" id="PS01081">
    <property type="entry name" value="HTH_TETR_1"/>
    <property type="match status" value="1"/>
</dbReference>
<keyword evidence="1" id="KW-0805">Transcription regulation</keyword>
<dbReference type="Proteomes" id="UP000638263">
    <property type="component" value="Unassembled WGS sequence"/>
</dbReference>
<dbReference type="RefSeq" id="WP_156426123.1">
    <property type="nucleotide sequence ID" value="NZ_BMMH01000004.1"/>
</dbReference>
<proteinExistence type="predicted"/>
<dbReference type="GO" id="GO:0000976">
    <property type="term" value="F:transcription cis-regulatory region binding"/>
    <property type="evidence" value="ECO:0007669"/>
    <property type="project" value="TreeGrafter"/>
</dbReference>
<dbReference type="PROSITE" id="PS50977">
    <property type="entry name" value="HTH_TETR_2"/>
    <property type="match status" value="1"/>
</dbReference>
<keyword evidence="2 4" id="KW-0238">DNA-binding</keyword>
<evidence type="ECO:0000256" key="2">
    <source>
        <dbReference type="ARBA" id="ARBA00023125"/>
    </source>
</evidence>
<comment type="caution">
    <text evidence="6">The sequence shown here is derived from an EMBL/GenBank/DDBJ whole genome shotgun (WGS) entry which is preliminary data.</text>
</comment>
<dbReference type="SUPFAM" id="SSF46689">
    <property type="entry name" value="Homeodomain-like"/>
    <property type="match status" value="1"/>
</dbReference>
<evidence type="ECO:0000256" key="3">
    <source>
        <dbReference type="ARBA" id="ARBA00023163"/>
    </source>
</evidence>
<protein>
    <submittedName>
        <fullName evidence="6">TetR family transcriptional regulator</fullName>
    </submittedName>
</protein>
<dbReference type="EMBL" id="BMMH01000004">
    <property type="protein sequence ID" value="GGL09815.1"/>
    <property type="molecule type" value="Genomic_DNA"/>
</dbReference>
<evidence type="ECO:0000256" key="1">
    <source>
        <dbReference type="ARBA" id="ARBA00023015"/>
    </source>
</evidence>
<dbReference type="InterPro" id="IPR001647">
    <property type="entry name" value="HTH_TetR"/>
</dbReference>
<dbReference type="GO" id="GO:0003700">
    <property type="term" value="F:DNA-binding transcription factor activity"/>
    <property type="evidence" value="ECO:0007669"/>
    <property type="project" value="TreeGrafter"/>
</dbReference>
<organism evidence="6 7">
    <name type="scientific">Nocardia jinanensis</name>
    <dbReference type="NCBI Taxonomy" id="382504"/>
    <lineage>
        <taxon>Bacteria</taxon>
        <taxon>Bacillati</taxon>
        <taxon>Actinomycetota</taxon>
        <taxon>Actinomycetes</taxon>
        <taxon>Mycobacteriales</taxon>
        <taxon>Nocardiaceae</taxon>
        <taxon>Nocardia</taxon>
    </lineage>
</organism>
<sequence length="230" mass="25441">MPDVNLATTAPRPRRLRVDAARNQQRIVDAARELFADRGLDITLDDVAERAGVGVGTVYRRFANKRELVAEVFAGHIREFAEATEEALAAEDPWDGLVRLFEYACRRMATNRGFSEVMLELGDEPGRFGCPRDEIGPAVAAVMDRAREAGVVQPGIEATDLFALIYMVDSLAEFARPIDSDIWRRYMAITLNGIRATSSPPQPLTVNALSLAEVERAKAAKPGPFCPRRR</sequence>
<dbReference type="AlphaFoldDB" id="A0A917RIB0"/>
<keyword evidence="3" id="KW-0804">Transcription</keyword>
<dbReference type="InterPro" id="IPR036271">
    <property type="entry name" value="Tet_transcr_reg_TetR-rel_C_sf"/>
</dbReference>
<dbReference type="InterPro" id="IPR049445">
    <property type="entry name" value="TetR_SbtR-like_C"/>
</dbReference>
<dbReference type="Pfam" id="PF00440">
    <property type="entry name" value="TetR_N"/>
    <property type="match status" value="1"/>
</dbReference>
<name>A0A917RIB0_9NOCA</name>
<dbReference type="InterPro" id="IPR009057">
    <property type="entry name" value="Homeodomain-like_sf"/>
</dbReference>
<gene>
    <name evidence="6" type="ORF">GCM10011588_25240</name>
</gene>
<dbReference type="PANTHER" id="PTHR30055">
    <property type="entry name" value="HTH-TYPE TRANSCRIPTIONAL REGULATOR RUTR"/>
    <property type="match status" value="1"/>
</dbReference>
<feature type="DNA-binding region" description="H-T-H motif" evidence="4">
    <location>
        <begin position="43"/>
        <end position="62"/>
    </location>
</feature>
<evidence type="ECO:0000259" key="5">
    <source>
        <dbReference type="PROSITE" id="PS50977"/>
    </source>
</evidence>
<dbReference type="InterPro" id="IPR023772">
    <property type="entry name" value="DNA-bd_HTH_TetR-type_CS"/>
</dbReference>
<evidence type="ECO:0000313" key="6">
    <source>
        <dbReference type="EMBL" id="GGL09815.1"/>
    </source>
</evidence>
<dbReference type="InterPro" id="IPR050109">
    <property type="entry name" value="HTH-type_TetR-like_transc_reg"/>
</dbReference>
<evidence type="ECO:0000313" key="7">
    <source>
        <dbReference type="Proteomes" id="UP000638263"/>
    </source>
</evidence>
<dbReference type="PRINTS" id="PR00455">
    <property type="entry name" value="HTHTETR"/>
</dbReference>
<dbReference type="PANTHER" id="PTHR30055:SF234">
    <property type="entry name" value="HTH-TYPE TRANSCRIPTIONAL REGULATOR BETI"/>
    <property type="match status" value="1"/>
</dbReference>
<reference evidence="6" key="1">
    <citation type="journal article" date="2014" name="Int. J. Syst. Evol. Microbiol.">
        <title>Complete genome sequence of Corynebacterium casei LMG S-19264T (=DSM 44701T), isolated from a smear-ripened cheese.</title>
        <authorList>
            <consortium name="US DOE Joint Genome Institute (JGI-PGF)"/>
            <person name="Walter F."/>
            <person name="Albersmeier A."/>
            <person name="Kalinowski J."/>
            <person name="Ruckert C."/>
        </authorList>
    </citation>
    <scope>NUCLEOTIDE SEQUENCE</scope>
    <source>
        <strain evidence="6">CGMCC 4.3508</strain>
    </source>
</reference>
<accession>A0A917RIB0</accession>
<dbReference type="Pfam" id="PF21597">
    <property type="entry name" value="TetR_C_43"/>
    <property type="match status" value="1"/>
</dbReference>
<keyword evidence="7" id="KW-1185">Reference proteome</keyword>
<dbReference type="Gene3D" id="1.10.357.10">
    <property type="entry name" value="Tetracycline Repressor, domain 2"/>
    <property type="match status" value="1"/>
</dbReference>